<sequence length="118" mass="13604">MLSFIDVFNSLPTLATPQVISHEINKYLSTDVEKVGDVLAWVARTLCYVFMSLSHADSRSDTLSLLVENSHDAAVRLCYLLHCPCLLPHWLRLWWCQLESLRILVQLRLQKLLVPGWQ</sequence>
<dbReference type="OrthoDB" id="3359487at2759"/>
<protein>
    <submittedName>
        <fullName evidence="1">Uncharacterized protein</fullName>
    </submittedName>
</protein>
<organism evidence="1 2">
    <name type="scientific">Rhizopogon vinicolor AM-OR11-026</name>
    <dbReference type="NCBI Taxonomy" id="1314800"/>
    <lineage>
        <taxon>Eukaryota</taxon>
        <taxon>Fungi</taxon>
        <taxon>Dikarya</taxon>
        <taxon>Basidiomycota</taxon>
        <taxon>Agaricomycotina</taxon>
        <taxon>Agaricomycetes</taxon>
        <taxon>Agaricomycetidae</taxon>
        <taxon>Boletales</taxon>
        <taxon>Suillineae</taxon>
        <taxon>Rhizopogonaceae</taxon>
        <taxon>Rhizopogon</taxon>
    </lineage>
</organism>
<proteinExistence type="predicted"/>
<name>A0A1B7MRB1_9AGAM</name>
<dbReference type="InParanoid" id="A0A1B7MRB1"/>
<dbReference type="Proteomes" id="UP000092154">
    <property type="component" value="Unassembled WGS sequence"/>
</dbReference>
<gene>
    <name evidence="1" type="ORF">K503DRAFT_773772</name>
</gene>
<accession>A0A1B7MRB1</accession>
<evidence type="ECO:0000313" key="1">
    <source>
        <dbReference type="EMBL" id="OAX35149.1"/>
    </source>
</evidence>
<reference evidence="1 2" key="1">
    <citation type="submission" date="2016-06" db="EMBL/GenBank/DDBJ databases">
        <title>Comparative genomics of the ectomycorrhizal sister species Rhizopogon vinicolor and Rhizopogon vesiculosus (Basidiomycota: Boletales) reveals a divergence of the mating type B locus.</title>
        <authorList>
            <consortium name="DOE Joint Genome Institute"/>
            <person name="Mujic A.B."/>
            <person name="Kuo A."/>
            <person name="Tritt A."/>
            <person name="Lipzen A."/>
            <person name="Chen C."/>
            <person name="Johnson J."/>
            <person name="Sharma A."/>
            <person name="Barry K."/>
            <person name="Grigoriev I.V."/>
            <person name="Spatafora J.W."/>
        </authorList>
    </citation>
    <scope>NUCLEOTIDE SEQUENCE [LARGE SCALE GENOMIC DNA]</scope>
    <source>
        <strain evidence="1 2">AM-OR11-026</strain>
    </source>
</reference>
<dbReference type="AlphaFoldDB" id="A0A1B7MRB1"/>
<keyword evidence="2" id="KW-1185">Reference proteome</keyword>
<dbReference type="EMBL" id="KV448527">
    <property type="protein sequence ID" value="OAX35149.1"/>
    <property type="molecule type" value="Genomic_DNA"/>
</dbReference>
<evidence type="ECO:0000313" key="2">
    <source>
        <dbReference type="Proteomes" id="UP000092154"/>
    </source>
</evidence>